<dbReference type="AlphaFoldDB" id="A0A445EH20"/>
<dbReference type="EMBL" id="SDMP01000002">
    <property type="protein sequence ID" value="RYR74730.1"/>
    <property type="molecule type" value="Genomic_DNA"/>
</dbReference>
<sequence length="93" mass="10695">MRLEEDVGNRILVWRGVERKKVLRNIRKMSLRKNCLQQPASDAKGLSYDQEVLHSVSKKKPPLSSFKLLKNNGTSNFASTPQINNSFCFFKAR</sequence>
<proteinExistence type="predicted"/>
<accession>A0A445EH20</accession>
<evidence type="ECO:0000313" key="1">
    <source>
        <dbReference type="EMBL" id="RYR74730.1"/>
    </source>
</evidence>
<keyword evidence="2" id="KW-1185">Reference proteome</keyword>
<evidence type="ECO:0000313" key="2">
    <source>
        <dbReference type="Proteomes" id="UP000289738"/>
    </source>
</evidence>
<organism evidence="1 2">
    <name type="scientific">Arachis hypogaea</name>
    <name type="common">Peanut</name>
    <dbReference type="NCBI Taxonomy" id="3818"/>
    <lineage>
        <taxon>Eukaryota</taxon>
        <taxon>Viridiplantae</taxon>
        <taxon>Streptophyta</taxon>
        <taxon>Embryophyta</taxon>
        <taxon>Tracheophyta</taxon>
        <taxon>Spermatophyta</taxon>
        <taxon>Magnoliopsida</taxon>
        <taxon>eudicotyledons</taxon>
        <taxon>Gunneridae</taxon>
        <taxon>Pentapetalae</taxon>
        <taxon>rosids</taxon>
        <taxon>fabids</taxon>
        <taxon>Fabales</taxon>
        <taxon>Fabaceae</taxon>
        <taxon>Papilionoideae</taxon>
        <taxon>50 kb inversion clade</taxon>
        <taxon>dalbergioids sensu lato</taxon>
        <taxon>Dalbergieae</taxon>
        <taxon>Pterocarpus clade</taxon>
        <taxon>Arachis</taxon>
    </lineage>
</organism>
<name>A0A445EH20_ARAHY</name>
<protein>
    <submittedName>
        <fullName evidence="1">Uncharacterized protein</fullName>
    </submittedName>
</protein>
<reference evidence="1 2" key="1">
    <citation type="submission" date="2019-01" db="EMBL/GenBank/DDBJ databases">
        <title>Sequencing of cultivated peanut Arachis hypogaea provides insights into genome evolution and oil improvement.</title>
        <authorList>
            <person name="Chen X."/>
        </authorList>
    </citation>
    <scope>NUCLEOTIDE SEQUENCE [LARGE SCALE GENOMIC DNA]</scope>
    <source>
        <strain evidence="2">cv. Fuhuasheng</strain>
        <tissue evidence="1">Leaves</tissue>
    </source>
</reference>
<comment type="caution">
    <text evidence="1">The sequence shown here is derived from an EMBL/GenBank/DDBJ whole genome shotgun (WGS) entry which is preliminary data.</text>
</comment>
<dbReference type="Proteomes" id="UP000289738">
    <property type="component" value="Chromosome A02"/>
</dbReference>
<gene>
    <name evidence="1" type="ORF">Ahy_A02g009451</name>
</gene>